<feature type="domain" description="Gnk2-homologous" evidence="7">
    <location>
        <begin position="21"/>
        <end position="128"/>
    </location>
</feature>
<evidence type="ECO:0000256" key="5">
    <source>
        <dbReference type="ARBA" id="ARBA00038515"/>
    </source>
</evidence>
<evidence type="ECO:0000313" key="9">
    <source>
        <dbReference type="Proteomes" id="UP001161247"/>
    </source>
</evidence>
<gene>
    <name evidence="8" type="ORF">OLC1_LOCUS15655</name>
</gene>
<keyword evidence="3 6" id="KW-0732">Signal</keyword>
<dbReference type="InterPro" id="IPR002902">
    <property type="entry name" value="GNK2"/>
</dbReference>
<keyword evidence="4" id="KW-0677">Repeat</keyword>
<dbReference type="InterPro" id="IPR050581">
    <property type="entry name" value="CRR_secretory_protein"/>
</dbReference>
<comment type="subcellular location">
    <subcellularLocation>
        <location evidence="1">Secreted</location>
    </subcellularLocation>
</comment>
<feature type="domain" description="Gnk2-homologous" evidence="7">
    <location>
        <begin position="134"/>
        <end position="242"/>
    </location>
</feature>
<name>A0AAV1DK65_OLDCO</name>
<dbReference type="PROSITE" id="PS51473">
    <property type="entry name" value="GNK2"/>
    <property type="match status" value="2"/>
</dbReference>
<sequence>MASFRLVFLLFLCCCFTAVFADVITSYCNENSTIKSPQMSANIDNLLAGLATNTAQNGFAIASYGSGSDAVYGLGQCRQDVSRSDCSTCINDAASSIKTQCGFDPVINSTDQRRWYDNCFLRYLDQNFFGKVDTSVVSNLYNSDHPQSPSLFKKQVTSLISNLTSQAVVPGNKGFAKGTLGVSSSVTLYGLVQCTQDLSLSSCTSCLKTGVANLSNLCNNLKSVGCRLQYSSCILRYEIAPF</sequence>
<evidence type="ECO:0000256" key="6">
    <source>
        <dbReference type="SAM" id="SignalP"/>
    </source>
</evidence>
<evidence type="ECO:0000256" key="2">
    <source>
        <dbReference type="ARBA" id="ARBA00022525"/>
    </source>
</evidence>
<dbReference type="Gene3D" id="3.30.430.20">
    <property type="entry name" value="Gnk2 domain, C-X8-C-X2-C motif"/>
    <property type="match status" value="2"/>
</dbReference>
<comment type="similarity">
    <text evidence="5">Belongs to the cysteine-rich repeat secretory protein family.</text>
</comment>
<protein>
    <submittedName>
        <fullName evidence="8">OLC1v1006634C1</fullName>
    </submittedName>
</protein>
<evidence type="ECO:0000256" key="4">
    <source>
        <dbReference type="ARBA" id="ARBA00022737"/>
    </source>
</evidence>
<dbReference type="Pfam" id="PF01657">
    <property type="entry name" value="Stress-antifung"/>
    <property type="match status" value="2"/>
</dbReference>
<reference evidence="8" key="1">
    <citation type="submission" date="2023-03" db="EMBL/GenBank/DDBJ databases">
        <authorList>
            <person name="Julca I."/>
        </authorList>
    </citation>
    <scope>NUCLEOTIDE SEQUENCE</scope>
</reference>
<dbReference type="Proteomes" id="UP001161247">
    <property type="component" value="Chromosome 5"/>
</dbReference>
<feature type="signal peptide" evidence="6">
    <location>
        <begin position="1"/>
        <end position="21"/>
    </location>
</feature>
<accession>A0AAV1DK65</accession>
<dbReference type="EMBL" id="OX459122">
    <property type="protein sequence ID" value="CAI9107308.1"/>
    <property type="molecule type" value="Genomic_DNA"/>
</dbReference>
<organism evidence="8 9">
    <name type="scientific">Oldenlandia corymbosa var. corymbosa</name>
    <dbReference type="NCBI Taxonomy" id="529605"/>
    <lineage>
        <taxon>Eukaryota</taxon>
        <taxon>Viridiplantae</taxon>
        <taxon>Streptophyta</taxon>
        <taxon>Embryophyta</taxon>
        <taxon>Tracheophyta</taxon>
        <taxon>Spermatophyta</taxon>
        <taxon>Magnoliopsida</taxon>
        <taxon>eudicotyledons</taxon>
        <taxon>Gunneridae</taxon>
        <taxon>Pentapetalae</taxon>
        <taxon>asterids</taxon>
        <taxon>lamiids</taxon>
        <taxon>Gentianales</taxon>
        <taxon>Rubiaceae</taxon>
        <taxon>Rubioideae</taxon>
        <taxon>Spermacoceae</taxon>
        <taxon>Hedyotis-Oldenlandia complex</taxon>
        <taxon>Oldenlandia</taxon>
    </lineage>
</organism>
<dbReference type="CDD" id="cd23509">
    <property type="entry name" value="Gnk2-like"/>
    <property type="match status" value="2"/>
</dbReference>
<evidence type="ECO:0000256" key="3">
    <source>
        <dbReference type="ARBA" id="ARBA00022729"/>
    </source>
</evidence>
<evidence type="ECO:0000313" key="8">
    <source>
        <dbReference type="EMBL" id="CAI9107308.1"/>
    </source>
</evidence>
<dbReference type="GO" id="GO:0005576">
    <property type="term" value="C:extracellular region"/>
    <property type="evidence" value="ECO:0007669"/>
    <property type="project" value="UniProtKB-SubCell"/>
</dbReference>
<evidence type="ECO:0000259" key="7">
    <source>
        <dbReference type="PROSITE" id="PS51473"/>
    </source>
</evidence>
<dbReference type="AlphaFoldDB" id="A0AAV1DK65"/>
<feature type="chain" id="PRO_5043550169" evidence="6">
    <location>
        <begin position="22"/>
        <end position="242"/>
    </location>
</feature>
<proteinExistence type="inferred from homology"/>
<dbReference type="PANTHER" id="PTHR32411:SF55">
    <property type="entry name" value="CYSTEINE-RICH REPEAT SECRETORY PROTEIN 55"/>
    <property type="match status" value="1"/>
</dbReference>
<keyword evidence="9" id="KW-1185">Reference proteome</keyword>
<dbReference type="InterPro" id="IPR038408">
    <property type="entry name" value="GNK2_sf"/>
</dbReference>
<keyword evidence="2" id="KW-0964">Secreted</keyword>
<dbReference type="PANTHER" id="PTHR32411">
    <property type="entry name" value="CYSTEINE-RICH REPEAT SECRETORY PROTEIN 38-RELATED"/>
    <property type="match status" value="1"/>
</dbReference>
<evidence type="ECO:0000256" key="1">
    <source>
        <dbReference type="ARBA" id="ARBA00004613"/>
    </source>
</evidence>